<proteinExistence type="predicted"/>
<keyword evidence="1" id="KW-0812">Transmembrane</keyword>
<dbReference type="EMBL" id="CP067089">
    <property type="protein sequence ID" value="QQO07542.1"/>
    <property type="molecule type" value="Genomic_DNA"/>
</dbReference>
<dbReference type="KEGG" id="bhc:JFL75_11340"/>
<accession>A0A7T7XJU1</accession>
<dbReference type="Proteomes" id="UP000595917">
    <property type="component" value="Chromosome"/>
</dbReference>
<keyword evidence="1" id="KW-1133">Transmembrane helix</keyword>
<evidence type="ECO:0008006" key="4">
    <source>
        <dbReference type="Google" id="ProtNLM"/>
    </source>
</evidence>
<protein>
    <recommendedName>
        <fullName evidence="4">Transmembrane protein</fullName>
    </recommendedName>
</protein>
<keyword evidence="3" id="KW-1185">Reference proteome</keyword>
<dbReference type="RefSeq" id="WP_215624848.1">
    <property type="nucleotide sequence ID" value="NZ_CP067089.2"/>
</dbReference>
<evidence type="ECO:0000313" key="2">
    <source>
        <dbReference type="EMBL" id="QQO07542.1"/>
    </source>
</evidence>
<dbReference type="AlphaFoldDB" id="A0A7T7XJU1"/>
<sequence>MNDLIPQKDYVPREVLARQGVTAVTGLIGGGALLIVKALPSVVGIVAGAVVGVVGIGALLSKDPGDRKAGLVITAAGALGILSKIPIFSGIAGGLLTVGVVGLLGIGIWNGIKFIRGLKART</sequence>
<feature type="transmembrane region" description="Helical" evidence="1">
    <location>
        <begin position="42"/>
        <end position="60"/>
    </location>
</feature>
<feature type="transmembrane region" description="Helical" evidence="1">
    <location>
        <begin position="15"/>
        <end position="36"/>
    </location>
</feature>
<evidence type="ECO:0000313" key="3">
    <source>
        <dbReference type="Proteomes" id="UP000595917"/>
    </source>
</evidence>
<reference evidence="2" key="1">
    <citation type="submission" date="2021-01" db="EMBL/GenBank/DDBJ databases">
        <title>Description of Breznakiella homolactica.</title>
        <authorList>
            <person name="Song Y."/>
            <person name="Brune A."/>
        </authorList>
    </citation>
    <scope>NUCLEOTIDE SEQUENCE</scope>
    <source>
        <strain evidence="2">RmG30</strain>
    </source>
</reference>
<feature type="transmembrane region" description="Helical" evidence="1">
    <location>
        <begin position="94"/>
        <end position="112"/>
    </location>
</feature>
<organism evidence="2 3">
    <name type="scientific">Breznakiella homolactica</name>
    <dbReference type="NCBI Taxonomy" id="2798577"/>
    <lineage>
        <taxon>Bacteria</taxon>
        <taxon>Pseudomonadati</taxon>
        <taxon>Spirochaetota</taxon>
        <taxon>Spirochaetia</taxon>
        <taxon>Spirochaetales</taxon>
        <taxon>Breznakiellaceae</taxon>
        <taxon>Breznakiella</taxon>
    </lineage>
</organism>
<evidence type="ECO:0000256" key="1">
    <source>
        <dbReference type="SAM" id="Phobius"/>
    </source>
</evidence>
<gene>
    <name evidence="2" type="ORF">JFL75_11340</name>
</gene>
<name>A0A7T7XJU1_9SPIR</name>
<keyword evidence="1" id="KW-0472">Membrane</keyword>